<protein>
    <submittedName>
        <fullName evidence="5">C-type lectin domain family 4 member M-like</fullName>
    </submittedName>
</protein>
<keyword evidence="4" id="KW-1185">Reference proteome</keyword>
<keyword evidence="1" id="KW-0175">Coiled coil</keyword>
<dbReference type="InterPro" id="IPR001304">
    <property type="entry name" value="C-type_lectin-like"/>
</dbReference>
<evidence type="ECO:0000256" key="2">
    <source>
        <dbReference type="SAM" id="MobiDB-lite"/>
    </source>
</evidence>
<dbReference type="Gene3D" id="3.10.100.10">
    <property type="entry name" value="Mannose-Binding Protein A, subunit A"/>
    <property type="match status" value="1"/>
</dbReference>
<dbReference type="InterPro" id="IPR016186">
    <property type="entry name" value="C-type_lectin-like/link_sf"/>
</dbReference>
<dbReference type="GO" id="GO:0004888">
    <property type="term" value="F:transmembrane signaling receptor activity"/>
    <property type="evidence" value="ECO:0007669"/>
    <property type="project" value="InterPro"/>
</dbReference>
<evidence type="ECO:0000259" key="3">
    <source>
        <dbReference type="PROSITE" id="PS50041"/>
    </source>
</evidence>
<dbReference type="KEGG" id="asn:102368664"/>
<dbReference type="PANTHER" id="PTHR15028">
    <property type="entry name" value="CD72-RELATED"/>
    <property type="match status" value="1"/>
</dbReference>
<dbReference type="Proteomes" id="UP000189705">
    <property type="component" value="Unplaced"/>
</dbReference>
<dbReference type="AlphaFoldDB" id="A0A3Q0FX58"/>
<dbReference type="InterPro" id="IPR039689">
    <property type="entry name" value="CD72"/>
</dbReference>
<sequence length="290" mass="32541">MYETLQFSKVPSGRAATHQAEEAAPAAPGKADGTYENPHLSTVAEGLAGSWTQQCREPRRSVWPLPLGLLAGFLALPAHPIALGMGPYWQKEQLLGLADVALVQAQEQLQPAREELVQARQEWNRSQEELQEAKADLLLSQGKIQDLQQQLNTAVGVLATARPSQVRDCCPETWVLYRGKCLFISKEEKAWEQSKGECERQSSQLLIPRDWDHTTMPSFLTNVDTSYWIGLRQYGDSRGWRWIDGTLHPEGEKLQGYGSYGAIKGGRIERTGWYGDKCRWICEKLDGCPM</sequence>
<dbReference type="PROSITE" id="PS50041">
    <property type="entry name" value="C_TYPE_LECTIN_2"/>
    <property type="match status" value="1"/>
</dbReference>
<feature type="compositionally biased region" description="Low complexity" evidence="2">
    <location>
        <begin position="15"/>
        <end position="31"/>
    </location>
</feature>
<dbReference type="GeneID" id="102368664"/>
<feature type="domain" description="C-type lectin" evidence="3">
    <location>
        <begin position="177"/>
        <end position="278"/>
    </location>
</feature>
<evidence type="ECO:0000313" key="5">
    <source>
        <dbReference type="RefSeq" id="XP_025050328.1"/>
    </source>
</evidence>
<evidence type="ECO:0000313" key="4">
    <source>
        <dbReference type="Proteomes" id="UP000189705"/>
    </source>
</evidence>
<dbReference type="STRING" id="38654.A0A3Q0FX58"/>
<dbReference type="SUPFAM" id="SSF56436">
    <property type="entry name" value="C-type lectin-like"/>
    <property type="match status" value="1"/>
</dbReference>
<dbReference type="GO" id="GO:0005886">
    <property type="term" value="C:plasma membrane"/>
    <property type="evidence" value="ECO:0007669"/>
    <property type="project" value="InterPro"/>
</dbReference>
<evidence type="ECO:0000256" key="1">
    <source>
        <dbReference type="SAM" id="Coils"/>
    </source>
</evidence>
<dbReference type="PANTHER" id="PTHR15028:SF6">
    <property type="entry name" value="B-CELL DIFFERENTIATION ANTIGEN CD72"/>
    <property type="match status" value="1"/>
</dbReference>
<dbReference type="RefSeq" id="XP_025050328.1">
    <property type="nucleotide sequence ID" value="XM_025194543.1"/>
</dbReference>
<gene>
    <name evidence="5" type="primary">LOC102368664</name>
</gene>
<name>A0A3Q0FX58_ALLSI</name>
<dbReference type="InParanoid" id="A0A3Q0FX58"/>
<feature type="coiled-coil region" evidence="1">
    <location>
        <begin position="102"/>
        <end position="150"/>
    </location>
</feature>
<dbReference type="SMART" id="SM00034">
    <property type="entry name" value="CLECT"/>
    <property type="match status" value="1"/>
</dbReference>
<feature type="region of interest" description="Disordered" evidence="2">
    <location>
        <begin position="1"/>
        <end position="33"/>
    </location>
</feature>
<proteinExistence type="predicted"/>
<dbReference type="InterPro" id="IPR016187">
    <property type="entry name" value="CTDL_fold"/>
</dbReference>
<reference evidence="5" key="1">
    <citation type="submission" date="2025-08" db="UniProtKB">
        <authorList>
            <consortium name="RefSeq"/>
        </authorList>
    </citation>
    <scope>IDENTIFICATION</scope>
</reference>
<accession>A0A3Q0FX58</accession>
<organism evidence="4 5">
    <name type="scientific">Alligator sinensis</name>
    <name type="common">Chinese alligator</name>
    <dbReference type="NCBI Taxonomy" id="38654"/>
    <lineage>
        <taxon>Eukaryota</taxon>
        <taxon>Metazoa</taxon>
        <taxon>Chordata</taxon>
        <taxon>Craniata</taxon>
        <taxon>Vertebrata</taxon>
        <taxon>Euteleostomi</taxon>
        <taxon>Archelosauria</taxon>
        <taxon>Archosauria</taxon>
        <taxon>Crocodylia</taxon>
        <taxon>Alligatoridae</taxon>
        <taxon>Alligatorinae</taxon>
        <taxon>Alligator</taxon>
    </lineage>
</organism>
<dbReference type="Pfam" id="PF00059">
    <property type="entry name" value="Lectin_C"/>
    <property type="match status" value="1"/>
</dbReference>